<evidence type="ECO:0008006" key="3">
    <source>
        <dbReference type="Google" id="ProtNLM"/>
    </source>
</evidence>
<protein>
    <recommendedName>
        <fullName evidence="3">C2H2-type domain-containing protein</fullName>
    </recommendedName>
</protein>
<proteinExistence type="predicted"/>
<dbReference type="Proteomes" id="UP000823775">
    <property type="component" value="Unassembled WGS sequence"/>
</dbReference>
<keyword evidence="2" id="KW-1185">Reference proteome</keyword>
<dbReference type="Gene3D" id="3.30.160.60">
    <property type="entry name" value="Classic Zinc Finger"/>
    <property type="match status" value="1"/>
</dbReference>
<dbReference type="EMBL" id="JACEIK010005943">
    <property type="protein sequence ID" value="MCE0482459.1"/>
    <property type="molecule type" value="Genomic_DNA"/>
</dbReference>
<accession>A0ABS8VS94</accession>
<organism evidence="1 2">
    <name type="scientific">Datura stramonium</name>
    <name type="common">Jimsonweed</name>
    <name type="synonym">Common thornapple</name>
    <dbReference type="NCBI Taxonomy" id="4076"/>
    <lineage>
        <taxon>Eukaryota</taxon>
        <taxon>Viridiplantae</taxon>
        <taxon>Streptophyta</taxon>
        <taxon>Embryophyta</taxon>
        <taxon>Tracheophyta</taxon>
        <taxon>Spermatophyta</taxon>
        <taxon>Magnoliopsida</taxon>
        <taxon>eudicotyledons</taxon>
        <taxon>Gunneridae</taxon>
        <taxon>Pentapetalae</taxon>
        <taxon>asterids</taxon>
        <taxon>lamiids</taxon>
        <taxon>Solanales</taxon>
        <taxon>Solanaceae</taxon>
        <taxon>Solanoideae</taxon>
        <taxon>Datureae</taxon>
        <taxon>Datura</taxon>
    </lineage>
</organism>
<name>A0ABS8VS94_DATST</name>
<evidence type="ECO:0000313" key="2">
    <source>
        <dbReference type="Proteomes" id="UP000823775"/>
    </source>
</evidence>
<comment type="caution">
    <text evidence="1">The sequence shown here is derived from an EMBL/GenBank/DDBJ whole genome shotgun (WGS) entry which is preliminary data.</text>
</comment>
<reference evidence="1 2" key="1">
    <citation type="journal article" date="2021" name="BMC Genomics">
        <title>Datura genome reveals duplications of psychoactive alkaloid biosynthetic genes and high mutation rate following tissue culture.</title>
        <authorList>
            <person name="Rajewski A."/>
            <person name="Carter-House D."/>
            <person name="Stajich J."/>
            <person name="Litt A."/>
        </authorList>
    </citation>
    <scope>NUCLEOTIDE SEQUENCE [LARGE SCALE GENOMIC DNA]</scope>
    <source>
        <strain evidence="1">AR-01</strain>
    </source>
</reference>
<gene>
    <name evidence="1" type="ORF">HAX54_041256</name>
</gene>
<sequence length="217" mass="24245">MGSRSGEPSVGIIKSFLTGNPAENGSNTSREKMLMQKDLWTQYVCEVCGNKVLRGAHEWEQHLQGRHYRKEFLGLRSLEACASRKASSRFAYNLLGWRGVWEELLVLVSQGTHAYPNVKIATTDNPQGPIYWWVLSGIQCGPMQPFWANGLQELVDFCTTNSELHVNLHGDVQSVGKEDYEAYVSHPKDVEFSALFVTVIDKAVVLNFPAVTVKAPS</sequence>
<evidence type="ECO:0000313" key="1">
    <source>
        <dbReference type="EMBL" id="MCE0482459.1"/>
    </source>
</evidence>